<dbReference type="InterPro" id="IPR036061">
    <property type="entry name" value="CheW-like_dom_sf"/>
</dbReference>
<dbReference type="GO" id="GO:0005737">
    <property type="term" value="C:cytoplasm"/>
    <property type="evidence" value="ECO:0007669"/>
    <property type="project" value="InterPro"/>
</dbReference>
<dbReference type="SMART" id="SM00387">
    <property type="entry name" value="HATPase_c"/>
    <property type="match status" value="1"/>
</dbReference>
<dbReference type="Gene3D" id="3.40.50.2300">
    <property type="match status" value="1"/>
</dbReference>
<dbReference type="AlphaFoldDB" id="A0A917UN80"/>
<reference evidence="12" key="2">
    <citation type="submission" date="2020-09" db="EMBL/GenBank/DDBJ databases">
        <authorList>
            <person name="Sun Q."/>
            <person name="Ohkuma M."/>
        </authorList>
    </citation>
    <scope>NUCLEOTIDE SEQUENCE</scope>
    <source>
        <strain evidence="12">JCM 14371</strain>
    </source>
</reference>
<dbReference type="Pfam" id="PF02518">
    <property type="entry name" value="HATPase_c"/>
    <property type="match status" value="1"/>
</dbReference>
<comment type="caution">
    <text evidence="12">The sequence shown here is derived from an EMBL/GenBank/DDBJ whole genome shotgun (WGS) entry which is preliminary data.</text>
</comment>
<dbReference type="Pfam" id="PF01584">
    <property type="entry name" value="CheW"/>
    <property type="match status" value="1"/>
</dbReference>
<dbReference type="InterPro" id="IPR002545">
    <property type="entry name" value="CheW-lke_dom"/>
</dbReference>
<evidence type="ECO:0000256" key="7">
    <source>
        <dbReference type="PROSITE-ProRule" id="PRU00169"/>
    </source>
</evidence>
<dbReference type="SMART" id="SM00260">
    <property type="entry name" value="CheW"/>
    <property type="match status" value="1"/>
</dbReference>
<evidence type="ECO:0000259" key="10">
    <source>
        <dbReference type="PROSITE" id="PS50110"/>
    </source>
</evidence>
<dbReference type="SUPFAM" id="SSF47226">
    <property type="entry name" value="Histidine-containing phosphotransfer domain, HPT domain"/>
    <property type="match status" value="2"/>
</dbReference>
<dbReference type="Proteomes" id="UP000635726">
    <property type="component" value="Unassembled WGS sequence"/>
</dbReference>
<dbReference type="EC" id="2.7.13.3" evidence="2"/>
<evidence type="ECO:0000256" key="6">
    <source>
        <dbReference type="PROSITE-ProRule" id="PRU00110"/>
    </source>
</evidence>
<proteinExistence type="predicted"/>
<dbReference type="InterPro" id="IPR036641">
    <property type="entry name" value="HPT_dom_sf"/>
</dbReference>
<dbReference type="Gene3D" id="1.10.287.560">
    <property type="entry name" value="Histidine kinase CheA-like, homodimeric domain"/>
    <property type="match status" value="1"/>
</dbReference>
<feature type="domain" description="Response regulatory" evidence="10">
    <location>
        <begin position="792"/>
        <end position="907"/>
    </location>
</feature>
<protein>
    <recommendedName>
        <fullName evidence="2">histidine kinase</fullName>
        <ecNumber evidence="2">2.7.13.3</ecNumber>
    </recommendedName>
</protein>
<organism evidence="12 13">
    <name type="scientific">Deinococcus aquiradiocola</name>
    <dbReference type="NCBI Taxonomy" id="393059"/>
    <lineage>
        <taxon>Bacteria</taxon>
        <taxon>Thermotogati</taxon>
        <taxon>Deinococcota</taxon>
        <taxon>Deinococci</taxon>
        <taxon>Deinococcales</taxon>
        <taxon>Deinococcaceae</taxon>
        <taxon>Deinococcus</taxon>
    </lineage>
</organism>
<feature type="modified residue" description="4-aspartylphosphate" evidence="7">
    <location>
        <position position="842"/>
    </location>
</feature>
<evidence type="ECO:0000256" key="5">
    <source>
        <dbReference type="ARBA" id="ARBA00022777"/>
    </source>
</evidence>
<evidence type="ECO:0000256" key="1">
    <source>
        <dbReference type="ARBA" id="ARBA00000085"/>
    </source>
</evidence>
<gene>
    <name evidence="12" type="ORF">GCM10008939_12750</name>
</gene>
<evidence type="ECO:0000256" key="4">
    <source>
        <dbReference type="ARBA" id="ARBA00022679"/>
    </source>
</evidence>
<dbReference type="RefSeq" id="WP_188961439.1">
    <property type="nucleotide sequence ID" value="NZ_BMOE01000003.1"/>
</dbReference>
<dbReference type="PANTHER" id="PTHR43395">
    <property type="entry name" value="SENSOR HISTIDINE KINASE CHEA"/>
    <property type="match status" value="1"/>
</dbReference>
<dbReference type="InterPro" id="IPR011006">
    <property type="entry name" value="CheY-like_superfamily"/>
</dbReference>
<dbReference type="PRINTS" id="PR00344">
    <property type="entry name" value="BCTRLSENSOR"/>
</dbReference>
<dbReference type="Pfam" id="PF01627">
    <property type="entry name" value="Hpt"/>
    <property type="match status" value="2"/>
</dbReference>
<dbReference type="Pfam" id="PF00072">
    <property type="entry name" value="Response_reg"/>
    <property type="match status" value="1"/>
</dbReference>
<dbReference type="CDD" id="cd00156">
    <property type="entry name" value="REC"/>
    <property type="match status" value="1"/>
</dbReference>
<dbReference type="Gene3D" id="3.30.565.10">
    <property type="entry name" value="Histidine kinase-like ATPase, C-terminal domain"/>
    <property type="match status" value="1"/>
</dbReference>
<dbReference type="InterPro" id="IPR004105">
    <property type="entry name" value="CheA-like_dim"/>
</dbReference>
<dbReference type="InterPro" id="IPR004358">
    <property type="entry name" value="Sig_transdc_His_kin-like_C"/>
</dbReference>
<dbReference type="CDD" id="cd00088">
    <property type="entry name" value="HPT"/>
    <property type="match status" value="2"/>
</dbReference>
<dbReference type="GO" id="GO:0006935">
    <property type="term" value="P:chemotaxis"/>
    <property type="evidence" value="ECO:0007669"/>
    <property type="project" value="UniProtKB-KW"/>
</dbReference>
<evidence type="ECO:0000256" key="2">
    <source>
        <dbReference type="ARBA" id="ARBA00012438"/>
    </source>
</evidence>
<feature type="domain" description="Histidine kinase" evidence="9">
    <location>
        <begin position="500"/>
        <end position="642"/>
    </location>
</feature>
<dbReference type="PROSITE" id="PS50110">
    <property type="entry name" value="RESPONSE_REGULATORY"/>
    <property type="match status" value="1"/>
</dbReference>
<dbReference type="GO" id="GO:0000155">
    <property type="term" value="F:phosphorelay sensor kinase activity"/>
    <property type="evidence" value="ECO:0007669"/>
    <property type="project" value="InterPro"/>
</dbReference>
<evidence type="ECO:0000256" key="3">
    <source>
        <dbReference type="ARBA" id="ARBA00022553"/>
    </source>
</evidence>
<feature type="domain" description="HPt" evidence="11">
    <location>
        <begin position="1"/>
        <end position="107"/>
    </location>
</feature>
<dbReference type="EMBL" id="BMOE01000003">
    <property type="protein sequence ID" value="GGJ69798.1"/>
    <property type="molecule type" value="Genomic_DNA"/>
</dbReference>
<dbReference type="SUPFAM" id="SSF55874">
    <property type="entry name" value="ATPase domain of HSP90 chaperone/DNA topoisomerase II/histidine kinase"/>
    <property type="match status" value="1"/>
</dbReference>
<dbReference type="SMART" id="SM01231">
    <property type="entry name" value="H-kinase_dim"/>
    <property type="match status" value="1"/>
</dbReference>
<name>A0A917UN80_9DEIO</name>
<dbReference type="PROSITE" id="PS50109">
    <property type="entry name" value="HIS_KIN"/>
    <property type="match status" value="1"/>
</dbReference>
<evidence type="ECO:0000256" key="8">
    <source>
        <dbReference type="SAM" id="Coils"/>
    </source>
</evidence>
<keyword evidence="8" id="KW-0175">Coiled coil</keyword>
<dbReference type="PROSITE" id="PS50894">
    <property type="entry name" value="HPT"/>
    <property type="match status" value="2"/>
</dbReference>
<keyword evidence="3 7" id="KW-0597">Phosphoprotein</keyword>
<keyword evidence="5" id="KW-0418">Kinase</keyword>
<dbReference type="InterPro" id="IPR005467">
    <property type="entry name" value="His_kinase_dom"/>
</dbReference>
<dbReference type="Gene3D" id="1.20.120.160">
    <property type="entry name" value="HPT domain"/>
    <property type="match status" value="2"/>
</dbReference>
<evidence type="ECO:0000313" key="12">
    <source>
        <dbReference type="EMBL" id="GGJ69798.1"/>
    </source>
</evidence>
<dbReference type="InterPro" id="IPR003594">
    <property type="entry name" value="HATPase_dom"/>
</dbReference>
<dbReference type="InterPro" id="IPR037006">
    <property type="entry name" value="CheA-like_homodim_sf"/>
</dbReference>
<dbReference type="InterPro" id="IPR036890">
    <property type="entry name" value="HATPase_C_sf"/>
</dbReference>
<dbReference type="SUPFAM" id="SSF50341">
    <property type="entry name" value="CheW-like"/>
    <property type="match status" value="1"/>
</dbReference>
<comment type="catalytic activity">
    <reaction evidence="1">
        <text>ATP + protein L-histidine = ADP + protein N-phospho-L-histidine.</text>
        <dbReference type="EC" id="2.7.13.3"/>
    </reaction>
</comment>
<reference evidence="12" key="1">
    <citation type="journal article" date="2014" name="Int. J. Syst. Evol. Microbiol.">
        <title>Complete genome sequence of Corynebacterium casei LMG S-19264T (=DSM 44701T), isolated from a smear-ripened cheese.</title>
        <authorList>
            <consortium name="US DOE Joint Genome Institute (JGI-PGF)"/>
            <person name="Walter F."/>
            <person name="Albersmeier A."/>
            <person name="Kalinowski J."/>
            <person name="Ruckert C."/>
        </authorList>
    </citation>
    <scope>NUCLEOTIDE SEQUENCE</scope>
    <source>
        <strain evidence="12">JCM 14371</strain>
    </source>
</reference>
<dbReference type="GO" id="GO:0005524">
    <property type="term" value="F:ATP binding"/>
    <property type="evidence" value="ECO:0007669"/>
    <property type="project" value="UniProtKB-KW"/>
</dbReference>
<keyword evidence="4" id="KW-0808">Transferase</keyword>
<feature type="domain" description="HPt" evidence="11">
    <location>
        <begin position="165"/>
        <end position="264"/>
    </location>
</feature>
<evidence type="ECO:0000259" key="9">
    <source>
        <dbReference type="PROSITE" id="PS50109"/>
    </source>
</evidence>
<dbReference type="PANTHER" id="PTHR43395:SF1">
    <property type="entry name" value="CHEMOTAXIS PROTEIN CHEA"/>
    <property type="match status" value="1"/>
</dbReference>
<feature type="modified residue" description="Phosphohistidine" evidence="6">
    <location>
        <position position="207"/>
    </location>
</feature>
<accession>A0A917UN80</accession>
<dbReference type="SUPFAM" id="SSF52172">
    <property type="entry name" value="CheY-like"/>
    <property type="match status" value="1"/>
</dbReference>
<dbReference type="FunFam" id="3.30.565.10:FF:000016">
    <property type="entry name" value="Chemotaxis protein CheA, putative"/>
    <property type="match status" value="1"/>
</dbReference>
<dbReference type="SUPFAM" id="SSF47384">
    <property type="entry name" value="Homodimeric domain of signal transducing histidine kinase"/>
    <property type="match status" value="1"/>
</dbReference>
<feature type="modified residue" description="Phosphohistidine" evidence="6">
    <location>
        <position position="47"/>
    </location>
</feature>
<dbReference type="InterPro" id="IPR001789">
    <property type="entry name" value="Sig_transdc_resp-reg_receiver"/>
</dbReference>
<keyword evidence="13" id="KW-1185">Reference proteome</keyword>
<sequence>MPGGELLEIFLLEAWEGLALLEGSVGDLRATDRNDDHELGQVSLIAHRLRGSAGLYGYPQLASLAGLAERLTESRPHLAPGDRETLLDVLELVTLGLRRALTDLSSGQAENAVGLYFAEVGGVERLQALLKSAPAAFRTVHPASAPDAAVPDAAPAGLQGELRTFARTNAEVYSYFAPEVREYLEALRTELDRGAQANITLMFRSAHTIKGSAFMVGLPALGHVAHRLEDLMNAVREQGLTLAGAPSALLLQGVTLLERMLLTAEGHDDAALTADSERLPARIQALLQGDAPTVERAVPDAPVPGTVAGGAQTVRVSTERLDSIMDGIGQLVMSRARLERQLDRLSQLEEALQASHARVQRVVRDFEERYLNPDMVRSDAPEAPGEAPGGLRGTVSEVFEELEFDSYDDMNILARSVTELSADLGELRGQFRDGREALRGEADTFTKLLRTLRGNVVRTRRVPLSQAYARPRRWARGRKDAELVTLGGDLDVDAFVTQGLSEVLLHLVTNAFTHGLETPDAREAAGKPTLGRVTVDARRRGTLLDVTVSDDGRGIDVDAVRAQALERGLRSARELEQLSNDDTLRLIFLPGLSTAREVTNEAGRGVGMDIVASTVRRLGGELLVQSARGVGSTFTLRVPLSQQVVDLLTVRVGPYLLGFPAGNIAGLRELQVTDVQEREGQAHLPDGTPLHLLQRVWGVPSPTGTVHAVVIDTASGPLAFGVDRFEGIAEAVVSAPGPLLDSLGYVTGTSVTPDGEPVLLPDAAGLARAAVQLRGTPSVQGEARSAAPSRRRLLLIDDSLSVRRVVSRMLERAGYTVVTASDGQEALDLYRQDQAFEAILTDLEMPRVNGFEVIEDVRRRDARVPIVVMTTRAGDKHQRLAFQLGASDYFSKPVDESLLTRCLERLLRPA</sequence>
<dbReference type="InterPro" id="IPR051315">
    <property type="entry name" value="Bact_Chemotaxis_CheA"/>
</dbReference>
<dbReference type="SMART" id="SM00448">
    <property type="entry name" value="REC"/>
    <property type="match status" value="1"/>
</dbReference>
<dbReference type="InterPro" id="IPR036097">
    <property type="entry name" value="HisK_dim/P_sf"/>
</dbReference>
<dbReference type="SMART" id="SM00073">
    <property type="entry name" value="HPT"/>
    <property type="match status" value="2"/>
</dbReference>
<evidence type="ECO:0000313" key="13">
    <source>
        <dbReference type="Proteomes" id="UP000635726"/>
    </source>
</evidence>
<feature type="coiled-coil region" evidence="8">
    <location>
        <begin position="328"/>
        <end position="358"/>
    </location>
</feature>
<dbReference type="InterPro" id="IPR008207">
    <property type="entry name" value="Sig_transdc_His_kin_Hpt_dom"/>
</dbReference>
<evidence type="ECO:0000259" key="11">
    <source>
        <dbReference type="PROSITE" id="PS50894"/>
    </source>
</evidence>
<dbReference type="Pfam" id="PF02895">
    <property type="entry name" value="H-kinase_dim"/>
    <property type="match status" value="1"/>
</dbReference>